<sequence length="1034" mass="117268">MSLHAVWLALETALPLAFLTVVMLGVALYFHPTLCRARRIAKDYPQYSSSLPVLGHLLHILKPRDELFRMLRQWPKMFGSPSVIVLGGKTFFNLSDPESVEVVLSSSKHTTKGRAYEFLRPWLGDGLLTSAGEKWHSRRKLLTPAFHFKILDQFIPHLEEQAAHLADELGRHVSDGQGADVDVVPIVSKVTLRSICVTAMGKVDFATDSDDAFSEKSYFEAIHSVGETTALRIVRPWLWPPLLFKLTSTYNVFRKNLGILHGYTRKVIADRKATLSVGKGDDDAAADVSGNKRRSRLRPFLDVLLNAQRRGEQITDRDIREEVDTFMFEGHDTTSMAISWALELLGRHPEEQERLAEEVRAAGEDWDSVSRLPYLDRVYKECLRLRPSVPFISRCLESDAVLPDGRILPTSAMASIHIYDLHRHPDHFPDPERFDPDRFLPDREQSRHPFAYLPFSAGPRNCIGKRFATMEVKLFMAAVVRRFHIRSSMPEQLDAVADLVLRPRDGINLWSRAVLVAGSPRPHLVRTEPAQTQITAAMLVLLLLPALMALGLLVLISRARAKHAKLCEDFPAPPAAPIIGHAKDFWGNEEHIFNTTKRFCRELGRQFVTIIMNENTLNLCDADGAEAVMVSSKHIKKGPLYTFLTQWLGRGLLTNYGPSWHHRRKLLTPAFHFKILDEFGPLLQNHSQRLVESLSALATEHNGLVEVVLPVSKTTLGSICETAMGVNLHTLGKEDEYFDCVRILGASVLYRMIRPWLWKDFVYNLTPHGRETNKALKKLHTFTKQVIQERKNNHESTGTSILDGNGMRLGKRRLAFLDMLLAAQREDPTLADDDIRQEVDTFMFEGHETTAMAISWTLFLLGNHPEVQERVREEAQAAGDDWQAVVGLPYLEMVVKESLRLYPPVLYIARENDKGIQIGDKLVPADVNLDIQIYLIHRDPNNFPDPDRFDPERFSPEQEKTRHPFAYVPFSGGLRNCIGRRYAMMELKIMLAAVVKAFSFTSVKSEKEMEYKPELVLRPKGGIFVNLKPLTSNI</sequence>
<dbReference type="PRINTS" id="PR00385">
    <property type="entry name" value="P450"/>
</dbReference>
<dbReference type="Proteomes" id="UP001219518">
    <property type="component" value="Unassembled WGS sequence"/>
</dbReference>
<dbReference type="InterPro" id="IPR017972">
    <property type="entry name" value="Cyt_P450_CS"/>
</dbReference>
<gene>
    <name evidence="16" type="ORF">KUF71_001653</name>
</gene>
<comment type="similarity">
    <text evidence="5">Belongs to the cytochrome P450 family.</text>
</comment>
<protein>
    <submittedName>
        <fullName evidence="16">Cytochrome P450 4C1</fullName>
    </submittedName>
</protein>
<dbReference type="CDD" id="cd20628">
    <property type="entry name" value="CYP4"/>
    <property type="match status" value="2"/>
</dbReference>
<dbReference type="AlphaFoldDB" id="A0AAE1HKP7"/>
<dbReference type="GO" id="GO:0005789">
    <property type="term" value="C:endoplasmic reticulum membrane"/>
    <property type="evidence" value="ECO:0007669"/>
    <property type="project" value="UniProtKB-SubCell"/>
</dbReference>
<dbReference type="EMBL" id="JAHWGI010001134">
    <property type="protein sequence ID" value="KAK3922994.1"/>
    <property type="molecule type" value="Genomic_DNA"/>
</dbReference>
<evidence type="ECO:0000256" key="9">
    <source>
        <dbReference type="ARBA" id="ARBA00022848"/>
    </source>
</evidence>
<reference evidence="16" key="2">
    <citation type="journal article" date="2023" name="BMC Genomics">
        <title>Pest status, molecular evolution, and epigenetic factors derived from the genome assembly of Frankliniella fusca, a thysanopteran phytovirus vector.</title>
        <authorList>
            <person name="Catto M.A."/>
            <person name="Labadie P.E."/>
            <person name="Jacobson A.L."/>
            <person name="Kennedy G.G."/>
            <person name="Srinivasan R."/>
            <person name="Hunt B.G."/>
        </authorList>
    </citation>
    <scope>NUCLEOTIDE SEQUENCE</scope>
    <source>
        <strain evidence="16">PL_HMW_Pooled</strain>
    </source>
</reference>
<evidence type="ECO:0000256" key="7">
    <source>
        <dbReference type="ARBA" id="ARBA00022723"/>
    </source>
</evidence>
<evidence type="ECO:0000256" key="3">
    <source>
        <dbReference type="ARBA" id="ARBA00004174"/>
    </source>
</evidence>
<evidence type="ECO:0000256" key="11">
    <source>
        <dbReference type="ARBA" id="ARBA00023004"/>
    </source>
</evidence>
<keyword evidence="7 14" id="KW-0479">Metal-binding</keyword>
<dbReference type="PROSITE" id="PS00086">
    <property type="entry name" value="CYTOCHROME_P450"/>
    <property type="match status" value="2"/>
</dbReference>
<keyword evidence="17" id="KW-1185">Reference proteome</keyword>
<comment type="cofactor">
    <cofactor evidence="1 14">
        <name>heme</name>
        <dbReference type="ChEBI" id="CHEBI:30413"/>
    </cofactor>
</comment>
<reference evidence="16" key="1">
    <citation type="submission" date="2021-07" db="EMBL/GenBank/DDBJ databases">
        <authorList>
            <person name="Catto M.A."/>
            <person name="Jacobson A."/>
            <person name="Kennedy G."/>
            <person name="Labadie P."/>
            <person name="Hunt B.G."/>
            <person name="Srinivasan R."/>
        </authorList>
    </citation>
    <scope>NUCLEOTIDE SEQUENCE</scope>
    <source>
        <strain evidence="16">PL_HMW_Pooled</strain>
        <tissue evidence="16">Head</tissue>
    </source>
</reference>
<dbReference type="InterPro" id="IPR050196">
    <property type="entry name" value="Cytochrome_P450_Monoox"/>
</dbReference>
<dbReference type="Pfam" id="PF00067">
    <property type="entry name" value="p450"/>
    <property type="match status" value="2"/>
</dbReference>
<evidence type="ECO:0000256" key="2">
    <source>
        <dbReference type="ARBA" id="ARBA00003690"/>
    </source>
</evidence>
<comment type="caution">
    <text evidence="16">The sequence shown here is derived from an EMBL/GenBank/DDBJ whole genome shotgun (WGS) entry which is preliminary data.</text>
</comment>
<keyword evidence="13 15" id="KW-0472">Membrane</keyword>
<dbReference type="GO" id="GO:0020037">
    <property type="term" value="F:heme binding"/>
    <property type="evidence" value="ECO:0007669"/>
    <property type="project" value="InterPro"/>
</dbReference>
<evidence type="ECO:0000256" key="1">
    <source>
        <dbReference type="ARBA" id="ARBA00001971"/>
    </source>
</evidence>
<keyword evidence="6 14" id="KW-0349">Heme</keyword>
<keyword evidence="11 14" id="KW-0408">Iron</keyword>
<keyword evidence="15" id="KW-0812">Transmembrane</keyword>
<evidence type="ECO:0000256" key="12">
    <source>
        <dbReference type="ARBA" id="ARBA00023033"/>
    </source>
</evidence>
<dbReference type="Gene3D" id="1.10.630.10">
    <property type="entry name" value="Cytochrome P450"/>
    <property type="match status" value="2"/>
</dbReference>
<evidence type="ECO:0000256" key="15">
    <source>
        <dbReference type="SAM" id="Phobius"/>
    </source>
</evidence>
<dbReference type="GO" id="GO:0005506">
    <property type="term" value="F:iron ion binding"/>
    <property type="evidence" value="ECO:0007669"/>
    <property type="project" value="InterPro"/>
</dbReference>
<dbReference type="InterPro" id="IPR036396">
    <property type="entry name" value="Cyt_P450_sf"/>
</dbReference>
<keyword evidence="15" id="KW-1133">Transmembrane helix</keyword>
<keyword evidence="10" id="KW-0560">Oxidoreductase</keyword>
<dbReference type="InterPro" id="IPR002401">
    <property type="entry name" value="Cyt_P450_E_grp-I"/>
</dbReference>
<keyword evidence="8" id="KW-0256">Endoplasmic reticulum</keyword>
<organism evidence="16 17">
    <name type="scientific">Frankliniella fusca</name>
    <dbReference type="NCBI Taxonomy" id="407009"/>
    <lineage>
        <taxon>Eukaryota</taxon>
        <taxon>Metazoa</taxon>
        <taxon>Ecdysozoa</taxon>
        <taxon>Arthropoda</taxon>
        <taxon>Hexapoda</taxon>
        <taxon>Insecta</taxon>
        <taxon>Pterygota</taxon>
        <taxon>Neoptera</taxon>
        <taxon>Paraneoptera</taxon>
        <taxon>Thysanoptera</taxon>
        <taxon>Terebrantia</taxon>
        <taxon>Thripoidea</taxon>
        <taxon>Thripidae</taxon>
        <taxon>Frankliniella</taxon>
    </lineage>
</organism>
<dbReference type="PANTHER" id="PTHR24291:SF189">
    <property type="entry name" value="CYTOCHROME P450 4C3-RELATED"/>
    <property type="match status" value="1"/>
</dbReference>
<name>A0AAE1HKP7_9NEOP</name>
<evidence type="ECO:0000256" key="14">
    <source>
        <dbReference type="PIRSR" id="PIRSR602401-1"/>
    </source>
</evidence>
<evidence type="ECO:0000256" key="6">
    <source>
        <dbReference type="ARBA" id="ARBA00022617"/>
    </source>
</evidence>
<dbReference type="GO" id="GO:0016705">
    <property type="term" value="F:oxidoreductase activity, acting on paired donors, with incorporation or reduction of molecular oxygen"/>
    <property type="evidence" value="ECO:0007669"/>
    <property type="project" value="InterPro"/>
</dbReference>
<proteinExistence type="inferred from homology"/>
<feature type="binding site" description="axial binding residue" evidence="14">
    <location>
        <position position="977"/>
    </location>
    <ligand>
        <name>heme</name>
        <dbReference type="ChEBI" id="CHEBI:30413"/>
    </ligand>
    <ligandPart>
        <name>Fe</name>
        <dbReference type="ChEBI" id="CHEBI:18248"/>
    </ligandPart>
</feature>
<dbReference type="InterPro" id="IPR001128">
    <property type="entry name" value="Cyt_P450"/>
</dbReference>
<feature type="transmembrane region" description="Helical" evidence="15">
    <location>
        <begin position="7"/>
        <end position="30"/>
    </location>
</feature>
<comment type="function">
    <text evidence="2">May be involved in the metabolism of insect hormones and in the breakdown of synthetic insecticides.</text>
</comment>
<evidence type="ECO:0000256" key="10">
    <source>
        <dbReference type="ARBA" id="ARBA00023002"/>
    </source>
</evidence>
<feature type="transmembrane region" description="Helical" evidence="15">
    <location>
        <begin position="534"/>
        <end position="556"/>
    </location>
</feature>
<evidence type="ECO:0000256" key="4">
    <source>
        <dbReference type="ARBA" id="ARBA00004406"/>
    </source>
</evidence>
<dbReference type="GO" id="GO:0004497">
    <property type="term" value="F:monooxygenase activity"/>
    <property type="evidence" value="ECO:0007669"/>
    <property type="project" value="UniProtKB-KW"/>
</dbReference>
<dbReference type="SUPFAM" id="SSF48264">
    <property type="entry name" value="Cytochrome P450"/>
    <property type="match status" value="2"/>
</dbReference>
<evidence type="ECO:0000256" key="8">
    <source>
        <dbReference type="ARBA" id="ARBA00022824"/>
    </source>
</evidence>
<dbReference type="PANTHER" id="PTHR24291">
    <property type="entry name" value="CYTOCHROME P450 FAMILY 4"/>
    <property type="match status" value="1"/>
</dbReference>
<dbReference type="FunFam" id="1.10.630.10:FF:000035">
    <property type="entry name" value="CYtochrome P450 family"/>
    <property type="match status" value="2"/>
</dbReference>
<comment type="subcellular location">
    <subcellularLocation>
        <location evidence="4">Endoplasmic reticulum membrane</location>
        <topology evidence="4">Peripheral membrane protein</topology>
    </subcellularLocation>
    <subcellularLocation>
        <location evidence="3">Microsome membrane</location>
        <topology evidence="3">Peripheral membrane protein</topology>
    </subcellularLocation>
</comment>
<evidence type="ECO:0000256" key="13">
    <source>
        <dbReference type="ARBA" id="ARBA00023136"/>
    </source>
</evidence>
<keyword evidence="9" id="KW-0492">Microsome</keyword>
<dbReference type="PRINTS" id="PR00463">
    <property type="entry name" value="EP450I"/>
</dbReference>
<evidence type="ECO:0000313" key="17">
    <source>
        <dbReference type="Proteomes" id="UP001219518"/>
    </source>
</evidence>
<evidence type="ECO:0000313" key="16">
    <source>
        <dbReference type="EMBL" id="KAK3922994.1"/>
    </source>
</evidence>
<evidence type="ECO:0000256" key="5">
    <source>
        <dbReference type="ARBA" id="ARBA00010617"/>
    </source>
</evidence>
<keyword evidence="12" id="KW-0503">Monooxygenase</keyword>
<accession>A0AAE1HKP7</accession>